<dbReference type="InterPro" id="IPR019787">
    <property type="entry name" value="Znf_PHD-finger"/>
</dbReference>
<dbReference type="InterPro" id="IPR036427">
    <property type="entry name" value="Bromodomain-like_sf"/>
</dbReference>
<feature type="domain" description="PHD-type" evidence="9">
    <location>
        <begin position="99"/>
        <end position="150"/>
    </location>
</feature>
<dbReference type="CDD" id="cd05509">
    <property type="entry name" value="Bromo_gcn5_like"/>
    <property type="match status" value="1"/>
</dbReference>
<evidence type="ECO:0000256" key="5">
    <source>
        <dbReference type="PROSITE-ProRule" id="PRU00035"/>
    </source>
</evidence>
<dbReference type="GO" id="GO:0008270">
    <property type="term" value="F:zinc ion binding"/>
    <property type="evidence" value="ECO:0007669"/>
    <property type="project" value="UniProtKB-KW"/>
</dbReference>
<feature type="compositionally biased region" description="Basic and acidic residues" evidence="7">
    <location>
        <begin position="22"/>
        <end position="39"/>
    </location>
</feature>
<feature type="domain" description="Bromo" evidence="8">
    <location>
        <begin position="233"/>
        <end position="303"/>
    </location>
</feature>
<feature type="compositionally biased region" description="Low complexity" evidence="7">
    <location>
        <begin position="48"/>
        <end position="61"/>
    </location>
</feature>
<dbReference type="PANTHER" id="PTHR45975">
    <property type="entry name" value="NUCLEOSOME-REMODELING FACTOR SUBUNIT BPTF"/>
    <property type="match status" value="1"/>
</dbReference>
<feature type="region of interest" description="Disordered" evidence="7">
    <location>
        <begin position="22"/>
        <end position="95"/>
    </location>
</feature>
<dbReference type="InterPro" id="IPR001965">
    <property type="entry name" value="Znf_PHD"/>
</dbReference>
<evidence type="ECO:0000256" key="4">
    <source>
        <dbReference type="ARBA" id="ARBA00023117"/>
    </source>
</evidence>
<evidence type="ECO:0000259" key="9">
    <source>
        <dbReference type="PROSITE" id="PS50016"/>
    </source>
</evidence>
<keyword evidence="2 6" id="KW-0863">Zinc-finger</keyword>
<evidence type="ECO:0000256" key="2">
    <source>
        <dbReference type="ARBA" id="ARBA00022771"/>
    </source>
</evidence>
<dbReference type="OrthoDB" id="784962at2759"/>
<evidence type="ECO:0000256" key="1">
    <source>
        <dbReference type="ARBA" id="ARBA00022723"/>
    </source>
</evidence>
<evidence type="ECO:0000256" key="7">
    <source>
        <dbReference type="SAM" id="MobiDB-lite"/>
    </source>
</evidence>
<dbReference type="Gene3D" id="3.30.40.10">
    <property type="entry name" value="Zinc/RING finger domain, C3HC4 (zinc finger)"/>
    <property type="match status" value="2"/>
</dbReference>
<dbReference type="PROSITE" id="PS00633">
    <property type="entry name" value="BROMODOMAIN_1"/>
    <property type="match status" value="1"/>
</dbReference>
<dbReference type="EMBL" id="NEVH01005303">
    <property type="protein sequence ID" value="PNF38723.1"/>
    <property type="molecule type" value="Genomic_DNA"/>
</dbReference>
<dbReference type="FunFam" id="3.30.40.10:FF:000048">
    <property type="entry name" value="nucleosome-remodeling factor subunit BPTF isoform X1"/>
    <property type="match status" value="2"/>
</dbReference>
<dbReference type="InterPro" id="IPR038028">
    <property type="entry name" value="BPTF"/>
</dbReference>
<sequence length="328" mass="37400">MIKKRALLEKELQIEIQKDLSTELAARTKAERNKQDEVRTGSGKRKSAPVSASTVSPPSASRGGGRPRKQQRTSSGPPGSGGTALGGGGGGGSGRKKEKLYCLCRTPYDETKFYVGCDLCNNWFHGECVGITEEMSKSLTEFVCTECRHARDTQELYCLCKQPYDESQFYICCDRCQDWFHGRCVGILQSEADNIDEYICPNCQRNSNINFANMKNLNAKDFEGLRKLIKQLQNHKSSWPFMEPVDPDEAPDYYGIIKEPIDLQTIELRINKRSYRKLSEFIGDMTKMFDNCRYYNPRDSPFFKCAESLEAYFVQKIKCLREKLVENK</sequence>
<keyword evidence="3" id="KW-0862">Zinc</keyword>
<dbReference type="GO" id="GO:0006357">
    <property type="term" value="P:regulation of transcription by RNA polymerase II"/>
    <property type="evidence" value="ECO:0007669"/>
    <property type="project" value="InterPro"/>
</dbReference>
<organism evidence="10 11">
    <name type="scientific">Cryptotermes secundus</name>
    <dbReference type="NCBI Taxonomy" id="105785"/>
    <lineage>
        <taxon>Eukaryota</taxon>
        <taxon>Metazoa</taxon>
        <taxon>Ecdysozoa</taxon>
        <taxon>Arthropoda</taxon>
        <taxon>Hexapoda</taxon>
        <taxon>Insecta</taxon>
        <taxon>Pterygota</taxon>
        <taxon>Neoptera</taxon>
        <taxon>Polyneoptera</taxon>
        <taxon>Dictyoptera</taxon>
        <taxon>Blattodea</taxon>
        <taxon>Blattoidea</taxon>
        <taxon>Termitoidae</taxon>
        <taxon>Kalotermitidae</taxon>
        <taxon>Cryptotermitinae</taxon>
        <taxon>Cryptotermes</taxon>
    </lineage>
</organism>
<protein>
    <recommendedName>
        <fullName evidence="12">Nucleosome-remodeling factor subunit NURF301</fullName>
    </recommendedName>
</protein>
<dbReference type="InterPro" id="IPR013083">
    <property type="entry name" value="Znf_RING/FYVE/PHD"/>
</dbReference>
<evidence type="ECO:0000313" key="10">
    <source>
        <dbReference type="EMBL" id="PNF38723.1"/>
    </source>
</evidence>
<evidence type="ECO:0000313" key="11">
    <source>
        <dbReference type="Proteomes" id="UP000235965"/>
    </source>
</evidence>
<dbReference type="InterPro" id="IPR018359">
    <property type="entry name" value="Bromodomain_CS"/>
</dbReference>
<dbReference type="InterPro" id="IPR001487">
    <property type="entry name" value="Bromodomain"/>
</dbReference>
<dbReference type="SMART" id="SM00297">
    <property type="entry name" value="BROMO"/>
    <property type="match status" value="1"/>
</dbReference>
<evidence type="ECO:0000256" key="3">
    <source>
        <dbReference type="ARBA" id="ARBA00022833"/>
    </source>
</evidence>
<evidence type="ECO:0000256" key="6">
    <source>
        <dbReference type="PROSITE-ProRule" id="PRU00146"/>
    </source>
</evidence>
<reference evidence="10 11" key="1">
    <citation type="submission" date="2017-12" db="EMBL/GenBank/DDBJ databases">
        <title>Hemimetabolous genomes reveal molecular basis of termite eusociality.</title>
        <authorList>
            <person name="Harrison M.C."/>
            <person name="Jongepier E."/>
            <person name="Robertson H.M."/>
            <person name="Arning N."/>
            <person name="Bitard-Feildel T."/>
            <person name="Chao H."/>
            <person name="Childers C.P."/>
            <person name="Dinh H."/>
            <person name="Doddapaneni H."/>
            <person name="Dugan S."/>
            <person name="Gowin J."/>
            <person name="Greiner C."/>
            <person name="Han Y."/>
            <person name="Hu H."/>
            <person name="Hughes D.S.T."/>
            <person name="Huylmans A.-K."/>
            <person name="Kemena C."/>
            <person name="Kremer L.P.M."/>
            <person name="Lee S.L."/>
            <person name="Lopez-Ezquerra A."/>
            <person name="Mallet L."/>
            <person name="Monroy-Kuhn J.M."/>
            <person name="Moser A."/>
            <person name="Murali S.C."/>
            <person name="Muzny D.M."/>
            <person name="Otani S."/>
            <person name="Piulachs M.-D."/>
            <person name="Poelchau M."/>
            <person name="Qu J."/>
            <person name="Schaub F."/>
            <person name="Wada-Katsumata A."/>
            <person name="Worley K.C."/>
            <person name="Xie Q."/>
            <person name="Ylla G."/>
            <person name="Poulsen M."/>
            <person name="Gibbs R.A."/>
            <person name="Schal C."/>
            <person name="Richards S."/>
            <person name="Belles X."/>
            <person name="Korb J."/>
            <person name="Bornberg-Bauer E."/>
        </authorList>
    </citation>
    <scope>NUCLEOTIDE SEQUENCE [LARGE SCALE GENOMIC DNA]</scope>
    <source>
        <tissue evidence="10">Whole body</tissue>
    </source>
</reference>
<dbReference type="SUPFAM" id="SSF47370">
    <property type="entry name" value="Bromodomain"/>
    <property type="match status" value="1"/>
</dbReference>
<accession>A0A2J7RD06</accession>
<dbReference type="InterPro" id="IPR011011">
    <property type="entry name" value="Znf_FYVE_PHD"/>
</dbReference>
<evidence type="ECO:0008006" key="12">
    <source>
        <dbReference type="Google" id="ProtNLM"/>
    </source>
</evidence>
<dbReference type="AlphaFoldDB" id="A0A2J7RD06"/>
<dbReference type="Pfam" id="PF00439">
    <property type="entry name" value="Bromodomain"/>
    <property type="match status" value="1"/>
</dbReference>
<keyword evidence="1" id="KW-0479">Metal-binding</keyword>
<dbReference type="SUPFAM" id="SSF57903">
    <property type="entry name" value="FYVE/PHD zinc finger"/>
    <property type="match status" value="2"/>
</dbReference>
<feature type="domain" description="PHD-type" evidence="9">
    <location>
        <begin position="155"/>
        <end position="206"/>
    </location>
</feature>
<keyword evidence="4 5" id="KW-0103">Bromodomain</keyword>
<comment type="caution">
    <text evidence="10">The sequence shown here is derived from an EMBL/GenBank/DDBJ whole genome shotgun (WGS) entry which is preliminary data.</text>
</comment>
<dbReference type="GO" id="GO:0000978">
    <property type="term" value="F:RNA polymerase II cis-regulatory region sequence-specific DNA binding"/>
    <property type="evidence" value="ECO:0007669"/>
    <property type="project" value="TreeGrafter"/>
</dbReference>
<dbReference type="PRINTS" id="PR00503">
    <property type="entry name" value="BROMODOMAIN"/>
</dbReference>
<evidence type="ECO:0000259" key="8">
    <source>
        <dbReference type="PROSITE" id="PS50014"/>
    </source>
</evidence>
<dbReference type="Proteomes" id="UP000235965">
    <property type="component" value="Unassembled WGS sequence"/>
</dbReference>
<dbReference type="Gene3D" id="1.20.920.10">
    <property type="entry name" value="Bromodomain-like"/>
    <property type="match status" value="1"/>
</dbReference>
<dbReference type="PROSITE" id="PS50016">
    <property type="entry name" value="ZF_PHD_2"/>
    <property type="match status" value="2"/>
</dbReference>
<dbReference type="PROSITE" id="PS50014">
    <property type="entry name" value="BROMODOMAIN_2"/>
    <property type="match status" value="1"/>
</dbReference>
<dbReference type="GO" id="GO:0016589">
    <property type="term" value="C:NURF complex"/>
    <property type="evidence" value="ECO:0007669"/>
    <property type="project" value="InterPro"/>
</dbReference>
<dbReference type="CDD" id="cd15560">
    <property type="entry name" value="PHD2_3_BPTF"/>
    <property type="match status" value="1"/>
</dbReference>
<proteinExistence type="predicted"/>
<gene>
    <name evidence="10" type="ORF">B7P43_G14361</name>
</gene>
<dbReference type="Pfam" id="PF00628">
    <property type="entry name" value="PHD"/>
    <property type="match status" value="2"/>
</dbReference>
<name>A0A2J7RD06_9NEOP</name>
<dbReference type="SMART" id="SM00249">
    <property type="entry name" value="PHD"/>
    <property type="match status" value="2"/>
</dbReference>
<feature type="compositionally biased region" description="Gly residues" evidence="7">
    <location>
        <begin position="78"/>
        <end position="93"/>
    </location>
</feature>
<dbReference type="PANTHER" id="PTHR45975:SF2">
    <property type="entry name" value="NUCLEOSOME-REMODELING FACTOR SUBUNIT BPTF"/>
    <property type="match status" value="1"/>
</dbReference>
<keyword evidence="11" id="KW-1185">Reference proteome</keyword>